<comment type="caution">
    <text evidence="2">The sequence shown here is derived from an EMBL/GenBank/DDBJ whole genome shotgun (WGS) entry which is preliminary data.</text>
</comment>
<dbReference type="EMBL" id="JABFTP020000021">
    <property type="protein sequence ID" value="KAL3268149.1"/>
    <property type="molecule type" value="Genomic_DNA"/>
</dbReference>
<sequence length="345" mass="38910">MAEENPEEPADLDTTPASFEPPVASTPLSSKAGESFTPAVTSTPKKNIRFMDESISKIHVFPSLPATPDYGKKQVRNFATSLPTIPDEPHPYSPILYTFRVPDKWPKLLPYLRVRTPPFYLQLDHSIAVIWCLFCPSAKKSLGIAQLQWAMSFLRSIYNKYNERPKDVQICIDAIQDYLVELYADVSFKLDALKNMEKAQREEEEAPVETEIPFSINYSDLLPKFDSLTESALAGGQLVNIDDVYRQEVEGLKDIAGAESVELMTSKSREAAIDYLNETRNKHLKNLVKEAERLKSLENLLSVISTDRDTPQTNTESMLLSLLRKDESSDINDTADLNNTTNNDQ</sequence>
<gene>
    <name evidence="2" type="ORF">HHI36_007277</name>
</gene>
<keyword evidence="3" id="KW-1185">Reference proteome</keyword>
<proteinExistence type="predicted"/>
<feature type="compositionally biased region" description="Acidic residues" evidence="1">
    <location>
        <begin position="1"/>
        <end position="11"/>
    </location>
</feature>
<evidence type="ECO:0000313" key="2">
    <source>
        <dbReference type="EMBL" id="KAL3268149.1"/>
    </source>
</evidence>
<protein>
    <submittedName>
        <fullName evidence="2">Uncharacterized protein</fullName>
    </submittedName>
</protein>
<dbReference type="Proteomes" id="UP001516400">
    <property type="component" value="Unassembled WGS sequence"/>
</dbReference>
<dbReference type="AlphaFoldDB" id="A0ABD2MP25"/>
<evidence type="ECO:0000313" key="3">
    <source>
        <dbReference type="Proteomes" id="UP001516400"/>
    </source>
</evidence>
<reference evidence="2 3" key="1">
    <citation type="journal article" date="2021" name="BMC Biol.">
        <title>Horizontally acquired antibacterial genes associated with adaptive radiation of ladybird beetles.</title>
        <authorList>
            <person name="Li H.S."/>
            <person name="Tang X.F."/>
            <person name="Huang Y.H."/>
            <person name="Xu Z.Y."/>
            <person name="Chen M.L."/>
            <person name="Du X.Y."/>
            <person name="Qiu B.Y."/>
            <person name="Chen P.T."/>
            <person name="Zhang W."/>
            <person name="Slipinski A."/>
            <person name="Escalona H.E."/>
            <person name="Waterhouse R.M."/>
            <person name="Zwick A."/>
            <person name="Pang H."/>
        </authorList>
    </citation>
    <scope>NUCLEOTIDE SEQUENCE [LARGE SCALE GENOMIC DNA]</scope>
    <source>
        <strain evidence="2">SYSU2018</strain>
    </source>
</reference>
<accession>A0ABD2MP25</accession>
<organism evidence="2 3">
    <name type="scientific">Cryptolaemus montrouzieri</name>
    <dbReference type="NCBI Taxonomy" id="559131"/>
    <lineage>
        <taxon>Eukaryota</taxon>
        <taxon>Metazoa</taxon>
        <taxon>Ecdysozoa</taxon>
        <taxon>Arthropoda</taxon>
        <taxon>Hexapoda</taxon>
        <taxon>Insecta</taxon>
        <taxon>Pterygota</taxon>
        <taxon>Neoptera</taxon>
        <taxon>Endopterygota</taxon>
        <taxon>Coleoptera</taxon>
        <taxon>Polyphaga</taxon>
        <taxon>Cucujiformia</taxon>
        <taxon>Coccinelloidea</taxon>
        <taxon>Coccinellidae</taxon>
        <taxon>Scymninae</taxon>
        <taxon>Scymnini</taxon>
        <taxon>Cryptolaemus</taxon>
    </lineage>
</organism>
<evidence type="ECO:0000256" key="1">
    <source>
        <dbReference type="SAM" id="MobiDB-lite"/>
    </source>
</evidence>
<feature type="region of interest" description="Disordered" evidence="1">
    <location>
        <begin position="1"/>
        <end position="40"/>
    </location>
</feature>
<name>A0ABD2MP25_9CUCU</name>